<dbReference type="InterPro" id="IPR026838">
    <property type="entry name" value="YheC/D"/>
</dbReference>
<dbReference type="SUPFAM" id="SSF56059">
    <property type="entry name" value="Glutathione synthetase ATP-binding domain-like"/>
    <property type="match status" value="1"/>
</dbReference>
<dbReference type="Gene3D" id="3.30.470.20">
    <property type="entry name" value="ATP-grasp fold, B domain"/>
    <property type="match status" value="1"/>
</dbReference>
<keyword evidence="1" id="KW-0436">Ligase</keyword>
<sequence length="248" mass="29050">MSVISKISNSYLLKKNPLIAKNIPDTQVLTLRSLHKMLGRYRMLYIKPNNSCQGKGIVRIERHRQNRVILMSSDHGNTLTAPLHAQKIFDHIQEFRMDRPYLIQQGIHSLTKNHNLFDLRVHLIRQKWTWKIVGIAGRVASEHLIVTNYNHGVEYKPIRKLLKNDLDYLPPKAKKTVEKIRALSLQAAHTISRAYPKWNEFGIDIGIDRDGHIWIYEVNIHPSIKIFQIFKPDISKRIRKIRCVFSKK</sequence>
<dbReference type="Proteomes" id="UP001238450">
    <property type="component" value="Unassembled WGS sequence"/>
</dbReference>
<comment type="caution">
    <text evidence="1">The sequence shown here is derived from an EMBL/GenBank/DDBJ whole genome shotgun (WGS) entry which is preliminary data.</text>
</comment>
<name>A0AAJ1TH08_9BACL</name>
<accession>A0AAJ1TH08</accession>
<dbReference type="Pfam" id="PF14398">
    <property type="entry name" value="ATPgrasp_YheCD"/>
    <property type="match status" value="1"/>
</dbReference>
<evidence type="ECO:0000313" key="1">
    <source>
        <dbReference type="EMBL" id="MDQ0418314.1"/>
    </source>
</evidence>
<organism evidence="1 2">
    <name type="scientific">Croceifilum oryzae</name>
    <dbReference type="NCBI Taxonomy" id="1553429"/>
    <lineage>
        <taxon>Bacteria</taxon>
        <taxon>Bacillati</taxon>
        <taxon>Bacillota</taxon>
        <taxon>Bacilli</taxon>
        <taxon>Bacillales</taxon>
        <taxon>Thermoactinomycetaceae</taxon>
        <taxon>Croceifilum</taxon>
    </lineage>
</organism>
<proteinExistence type="predicted"/>
<dbReference type="EMBL" id="JAUSUV010000011">
    <property type="protein sequence ID" value="MDQ0418314.1"/>
    <property type="molecule type" value="Genomic_DNA"/>
</dbReference>
<gene>
    <name evidence="1" type="ORF">J2Z48_002506</name>
</gene>
<dbReference type="GO" id="GO:0016874">
    <property type="term" value="F:ligase activity"/>
    <property type="evidence" value="ECO:0007669"/>
    <property type="project" value="UniProtKB-KW"/>
</dbReference>
<dbReference type="AlphaFoldDB" id="A0AAJ1TH08"/>
<keyword evidence="2" id="KW-1185">Reference proteome</keyword>
<protein>
    <submittedName>
        <fullName evidence="1">Glutathione synthase/RimK-type ligase-like ATP-grasp enzyme</fullName>
    </submittedName>
</protein>
<reference evidence="1 2" key="1">
    <citation type="submission" date="2023-07" db="EMBL/GenBank/DDBJ databases">
        <title>Genomic Encyclopedia of Type Strains, Phase IV (KMG-IV): sequencing the most valuable type-strain genomes for metagenomic binning, comparative biology and taxonomic classification.</title>
        <authorList>
            <person name="Goeker M."/>
        </authorList>
    </citation>
    <scope>NUCLEOTIDE SEQUENCE [LARGE SCALE GENOMIC DNA]</scope>
    <source>
        <strain evidence="1 2">DSM 46876</strain>
    </source>
</reference>
<evidence type="ECO:0000313" key="2">
    <source>
        <dbReference type="Proteomes" id="UP001238450"/>
    </source>
</evidence>